<feature type="chain" id="PRO_5026097905" evidence="1">
    <location>
        <begin position="21"/>
        <end position="293"/>
    </location>
</feature>
<name>A0A6I4NRN7_9FLAO</name>
<sequence length="293" mass="32365">MKKIMLCLFMALGLSACSLGTDEIENNCGSEAIVAFSGFPLSCNYSVKENPTNPTPLLVSTQEKMDSFFTKHANSCPTASDPNIDFTKNYLVGLFAGAKPTSGYAIKMTAVIENNCQIVINYFEKSPLPGETTNNGTTYPSDFILIPKSSKPIYFNKVPETTDAIIIGNFKEECTGSDCLKFYQLNNYNVLNFLNVGYNNYNFSQYRHNVIAKYGELPLFLKSVPTEIINLKGQSKTYGTPDSDGQGGVYFELRQGFSTTTIKIDNNDTEDQSTEIKAFKNAIKAKITALKTN</sequence>
<evidence type="ECO:0000259" key="2">
    <source>
        <dbReference type="Pfam" id="PF14343"/>
    </source>
</evidence>
<gene>
    <name evidence="3" type="ORF">GON26_20710</name>
</gene>
<proteinExistence type="predicted"/>
<dbReference type="EMBL" id="WSTB01000019">
    <property type="protein sequence ID" value="MWB96791.1"/>
    <property type="molecule type" value="Genomic_DNA"/>
</dbReference>
<reference evidence="3 4" key="1">
    <citation type="submission" date="2019-12" db="EMBL/GenBank/DDBJ databases">
        <authorList>
            <person name="Kim Y.S."/>
        </authorList>
    </citation>
    <scope>NUCLEOTIDE SEQUENCE [LARGE SCALE GENOMIC DNA]</scope>
    <source>
        <strain evidence="3 4">GA093</strain>
    </source>
</reference>
<dbReference type="Pfam" id="PF14343">
    <property type="entry name" value="PrcB_C"/>
    <property type="match status" value="1"/>
</dbReference>
<evidence type="ECO:0000313" key="4">
    <source>
        <dbReference type="Proteomes" id="UP000471501"/>
    </source>
</evidence>
<accession>A0A6I4NRN7</accession>
<dbReference type="Proteomes" id="UP000471501">
    <property type="component" value="Unassembled WGS sequence"/>
</dbReference>
<evidence type="ECO:0000256" key="1">
    <source>
        <dbReference type="SAM" id="SignalP"/>
    </source>
</evidence>
<feature type="signal peptide" evidence="1">
    <location>
        <begin position="1"/>
        <end position="20"/>
    </location>
</feature>
<protein>
    <submittedName>
        <fullName evidence="3">Protease complex subunit PrcB family protein</fullName>
    </submittedName>
</protein>
<dbReference type="GO" id="GO:0008233">
    <property type="term" value="F:peptidase activity"/>
    <property type="evidence" value="ECO:0007669"/>
    <property type="project" value="UniProtKB-KW"/>
</dbReference>
<dbReference type="PROSITE" id="PS51257">
    <property type="entry name" value="PROKAR_LIPOPROTEIN"/>
    <property type="match status" value="1"/>
</dbReference>
<keyword evidence="4" id="KW-1185">Reference proteome</keyword>
<keyword evidence="3" id="KW-0378">Hydrolase</keyword>
<keyword evidence="3" id="KW-0645">Protease</keyword>
<evidence type="ECO:0000313" key="3">
    <source>
        <dbReference type="EMBL" id="MWB96791.1"/>
    </source>
</evidence>
<feature type="domain" description="PrcB C-terminal" evidence="2">
    <location>
        <begin position="92"/>
        <end position="146"/>
    </location>
</feature>
<dbReference type="AlphaFoldDB" id="A0A6I4NRN7"/>
<dbReference type="RefSeq" id="WP_160376678.1">
    <property type="nucleotide sequence ID" value="NZ_WSTB01000019.1"/>
</dbReference>
<organism evidence="3 4">
    <name type="scientific">Flavobacterium hydrocarbonoxydans</name>
    <dbReference type="NCBI Taxonomy" id="2683249"/>
    <lineage>
        <taxon>Bacteria</taxon>
        <taxon>Pseudomonadati</taxon>
        <taxon>Bacteroidota</taxon>
        <taxon>Flavobacteriia</taxon>
        <taxon>Flavobacteriales</taxon>
        <taxon>Flavobacteriaceae</taxon>
        <taxon>Flavobacterium</taxon>
    </lineage>
</organism>
<dbReference type="GO" id="GO:0006508">
    <property type="term" value="P:proteolysis"/>
    <property type="evidence" value="ECO:0007669"/>
    <property type="project" value="UniProtKB-KW"/>
</dbReference>
<keyword evidence="1" id="KW-0732">Signal</keyword>
<dbReference type="InterPro" id="IPR025748">
    <property type="entry name" value="PrcB_C_dom"/>
</dbReference>
<comment type="caution">
    <text evidence="3">The sequence shown here is derived from an EMBL/GenBank/DDBJ whole genome shotgun (WGS) entry which is preliminary data.</text>
</comment>